<dbReference type="InterPro" id="IPR051970">
    <property type="entry name" value="TEL2_Regulation"/>
</dbReference>
<dbReference type="Proteomes" id="UP001201262">
    <property type="component" value="Unassembled WGS sequence"/>
</dbReference>
<feature type="domain" description="Telomere length regulation protein conserved" evidence="3">
    <location>
        <begin position="596"/>
        <end position="707"/>
    </location>
</feature>
<proteinExistence type="inferred from homology"/>
<feature type="compositionally biased region" description="Polar residues" evidence="2">
    <location>
        <begin position="529"/>
        <end position="547"/>
    </location>
</feature>
<evidence type="ECO:0000313" key="4">
    <source>
        <dbReference type="EMBL" id="KAH8705202.1"/>
    </source>
</evidence>
<dbReference type="Gene3D" id="1.25.40.720">
    <property type="entry name" value="Telomere length regulation protein 2, C-terminal domain"/>
    <property type="match status" value="1"/>
</dbReference>
<name>A0AAD4L3E4_9EURO</name>
<dbReference type="PANTHER" id="PTHR15830">
    <property type="entry name" value="TELOMERE LENGTH REGULATION PROTEIN TEL2 FAMILY MEMBER"/>
    <property type="match status" value="1"/>
</dbReference>
<dbReference type="Pfam" id="PF10193">
    <property type="entry name" value="Telomere_reg-2"/>
    <property type="match status" value="1"/>
</dbReference>
<keyword evidence="5" id="KW-1185">Reference proteome</keyword>
<dbReference type="GO" id="GO:0051083">
    <property type="term" value="P:'de novo' cotranslational protein folding"/>
    <property type="evidence" value="ECO:0007669"/>
    <property type="project" value="TreeGrafter"/>
</dbReference>
<gene>
    <name evidence="4" type="ORF">BGW36DRAFT_286388</name>
</gene>
<feature type="compositionally biased region" description="Acidic residues" evidence="2">
    <location>
        <begin position="555"/>
        <end position="569"/>
    </location>
</feature>
<dbReference type="PANTHER" id="PTHR15830:SF10">
    <property type="entry name" value="TELOMERE LENGTH REGULATION PROTEIN TEL2 HOMOLOG"/>
    <property type="match status" value="1"/>
</dbReference>
<dbReference type="InterPro" id="IPR019337">
    <property type="entry name" value="Telomere_length_regulation_dom"/>
</dbReference>
<dbReference type="RefSeq" id="XP_046077823.1">
    <property type="nucleotide sequence ID" value="XM_046210410.1"/>
</dbReference>
<dbReference type="GO" id="GO:0005829">
    <property type="term" value="C:cytosol"/>
    <property type="evidence" value="ECO:0007669"/>
    <property type="project" value="TreeGrafter"/>
</dbReference>
<organism evidence="4 5">
    <name type="scientific">Talaromyces proteolyticus</name>
    <dbReference type="NCBI Taxonomy" id="1131652"/>
    <lineage>
        <taxon>Eukaryota</taxon>
        <taxon>Fungi</taxon>
        <taxon>Dikarya</taxon>
        <taxon>Ascomycota</taxon>
        <taxon>Pezizomycotina</taxon>
        <taxon>Eurotiomycetes</taxon>
        <taxon>Eurotiomycetidae</taxon>
        <taxon>Eurotiales</taxon>
        <taxon>Trichocomaceae</taxon>
        <taxon>Talaromyces</taxon>
        <taxon>Talaromyces sect. Bacilispori</taxon>
    </lineage>
</organism>
<reference evidence="4" key="1">
    <citation type="submission" date="2021-12" db="EMBL/GenBank/DDBJ databases">
        <title>Convergent genome expansion in fungi linked to evolution of root-endophyte symbiosis.</title>
        <authorList>
            <consortium name="DOE Joint Genome Institute"/>
            <person name="Ke Y.-H."/>
            <person name="Bonito G."/>
            <person name="Liao H.-L."/>
            <person name="Looney B."/>
            <person name="Rojas-Flechas A."/>
            <person name="Nash J."/>
            <person name="Hameed K."/>
            <person name="Schadt C."/>
            <person name="Martin F."/>
            <person name="Crous P.W."/>
            <person name="Miettinen O."/>
            <person name="Magnuson J.K."/>
            <person name="Labbe J."/>
            <person name="Jacobson D."/>
            <person name="Doktycz M.J."/>
            <person name="Veneault-Fourrey C."/>
            <person name="Kuo A."/>
            <person name="Mondo S."/>
            <person name="Calhoun S."/>
            <person name="Riley R."/>
            <person name="Ohm R."/>
            <person name="LaButti K."/>
            <person name="Andreopoulos B."/>
            <person name="Pangilinan J."/>
            <person name="Nolan M."/>
            <person name="Tritt A."/>
            <person name="Clum A."/>
            <person name="Lipzen A."/>
            <person name="Daum C."/>
            <person name="Barry K."/>
            <person name="Grigoriev I.V."/>
            <person name="Vilgalys R."/>
        </authorList>
    </citation>
    <scope>NUCLEOTIDE SEQUENCE</scope>
    <source>
        <strain evidence="4">PMI_201</strain>
    </source>
</reference>
<dbReference type="GO" id="GO:0051879">
    <property type="term" value="F:Hsp90 protein binding"/>
    <property type="evidence" value="ECO:0007669"/>
    <property type="project" value="TreeGrafter"/>
</dbReference>
<evidence type="ECO:0000259" key="3">
    <source>
        <dbReference type="Pfam" id="PF10193"/>
    </source>
</evidence>
<evidence type="ECO:0000256" key="2">
    <source>
        <dbReference type="SAM" id="MobiDB-lite"/>
    </source>
</evidence>
<evidence type="ECO:0000256" key="1">
    <source>
        <dbReference type="ARBA" id="ARBA00006133"/>
    </source>
</evidence>
<accession>A0AAD4L3E4</accession>
<feature type="region of interest" description="Disordered" evidence="2">
    <location>
        <begin position="528"/>
        <end position="591"/>
    </location>
</feature>
<dbReference type="EMBL" id="JAJTJA010000001">
    <property type="protein sequence ID" value="KAH8705202.1"/>
    <property type="molecule type" value="Genomic_DNA"/>
</dbReference>
<comment type="caution">
    <text evidence="4">The sequence shown here is derived from an EMBL/GenBank/DDBJ whole genome shotgun (WGS) entry which is preliminary data.</text>
</comment>
<protein>
    <submittedName>
        <fullName evidence="4">Telomere length regulation protein-domain-containing protein</fullName>
    </submittedName>
</protein>
<dbReference type="GeneID" id="70240697"/>
<comment type="similarity">
    <text evidence="1">Belongs to the TEL2 family.</text>
</comment>
<evidence type="ECO:0000313" key="5">
    <source>
        <dbReference type="Proteomes" id="UP001201262"/>
    </source>
</evidence>
<dbReference type="GO" id="GO:0042162">
    <property type="term" value="F:telomeric DNA binding"/>
    <property type="evidence" value="ECO:0007669"/>
    <property type="project" value="TreeGrafter"/>
</dbReference>
<sequence length="999" mass="110792">MDDILTAVRTARGSDLVSAPLPQTLIQPVDQVAANETDTQLSSSRILELLQSSPSKEDLYTILRWLDPSKQNQERGSFDIRYASSAAAPILRTLVNKTIPDHWQNFDKESSKERGALLRCLCSVSGLRALVTILRISIDSLKSSPHKEKDSGKKAVIQEIISFISALLKPKDFVYRIYQDNISIYETSSKQWVAWSELCAFLAGGKVLSVIGEAMLLTEEKRGSSLASWAGEGGKFAAWLGRNMGHMAHQAGQDDKSFWKATSFMVGRAVSLGYTDKFVHELYTCLVERETLSPSWDLFFNDLRPYEQVTIIQSIFKDLQKTYLVTGSAKAQDNDQIVGGVAALLSHFLKSKDSLQETVKSWLVTGNNSFVTSVGLRRVLILLNSKDPESIKDLLTQCLSSFGDPFNIKHDLLQFQEANTQVLLLAAGYLHRSQPAELKIMGQSALYLNAISNRLAASSSRARLFGMIVSMAISNLCDPHGKGLKFDLDEVETEEAEWYMNLTHVKDSIGSIQYLKNFSQIETEKATKEINSSRFSQPAPSKISRPTTKIVAIEEISDNEDDEDDEDLTPYEKPDNDTSDEEDDPTLIQRGKPTAPVYIRDLIAYLKDTENGDRYHLGVTSAVTLIRRKAAYGTELLENIDSLALTIMSLQDNFSLSKFHEHRLQAMIALVVAQPVRMGRLFTATFFDGDLSQTQRSAILTALGLGARELAGHGEDDAEVMGLPLSASSQEKFPSKKLPQKLQGMYLAESEESPISALTNQLSRTSLQPLALDAADAASGPNALKVRTFSSRMEVERQRRQREAQRKKKIVSLDLHKDLSEGIFYPLVGRFAVMIQSNSAFSNGYNSFNSPNTLRLFIQTITLVISTLGPHTPVLPNVSQETLTLILALHGKPISSEPIILPALLSLLLAVIDLNTAAGSSAEESLVTEHASQVMELREWTNEVFERTPISTGNKTSPEEQIDDLQQTRILAAGILVKIGEIVERYQRRLMGVNVGFKY</sequence>
<dbReference type="AlphaFoldDB" id="A0AAD4L3E4"/>
<dbReference type="InterPro" id="IPR038528">
    <property type="entry name" value="TEL2_C_sf"/>
</dbReference>